<comment type="caution">
    <text evidence="2">The sequence shown here is derived from an EMBL/GenBank/DDBJ whole genome shotgun (WGS) entry which is preliminary data.</text>
</comment>
<reference evidence="2" key="1">
    <citation type="submission" date="2021-06" db="EMBL/GenBank/DDBJ databases">
        <authorList>
            <person name="Kallberg Y."/>
            <person name="Tangrot J."/>
            <person name="Rosling A."/>
        </authorList>
    </citation>
    <scope>NUCLEOTIDE SEQUENCE</scope>
    <source>
        <strain evidence="2">87-6 pot B 2015</strain>
    </source>
</reference>
<keyword evidence="3" id="KW-1185">Reference proteome</keyword>
<dbReference type="EMBL" id="CAJVPP010000759">
    <property type="protein sequence ID" value="CAG8509965.1"/>
    <property type="molecule type" value="Genomic_DNA"/>
</dbReference>
<protein>
    <submittedName>
        <fullName evidence="2">15882_t:CDS:1</fullName>
    </submittedName>
</protein>
<organism evidence="2 3">
    <name type="scientific">Funneliformis mosseae</name>
    <name type="common">Endomycorrhizal fungus</name>
    <name type="synonym">Glomus mosseae</name>
    <dbReference type="NCBI Taxonomy" id="27381"/>
    <lineage>
        <taxon>Eukaryota</taxon>
        <taxon>Fungi</taxon>
        <taxon>Fungi incertae sedis</taxon>
        <taxon>Mucoromycota</taxon>
        <taxon>Glomeromycotina</taxon>
        <taxon>Glomeromycetes</taxon>
        <taxon>Glomerales</taxon>
        <taxon>Glomeraceae</taxon>
        <taxon>Funneliformis</taxon>
    </lineage>
</organism>
<proteinExistence type="predicted"/>
<name>A0A9N8ZXC3_FUNMO</name>
<evidence type="ECO:0000313" key="2">
    <source>
        <dbReference type="EMBL" id="CAG8509965.1"/>
    </source>
</evidence>
<dbReference type="Proteomes" id="UP000789375">
    <property type="component" value="Unassembled WGS sequence"/>
</dbReference>
<sequence length="345" mass="38559">MRNFTLKNLLVVLTIFVIFVSNGSSVNTGVIEATFKKNDQDKELVARQQTTLKCIGYFNGDKINKAHIDFNIGGIMIPENAIYATLTAECNSKVVTLKPDSAKSKLVKYINKQFVPMKTLYGVQSLGNIAASPKNFGWSVIGNYLLQADPSECLNANEELIGMAQMCVTFNAPAGYKTISEIPCAKITSIVEDCPQNNSPDAILIEKLNKLLNRLAEYFAYSMSRFEKVKKPEDEKAKNLGDCFKKMALNIKVTVKENDIFCVTCDEMDTLSNINKESELQEDRIEVVRNLLKKSKDVFECKFEICIDKNTCVENKESVSNDGISRFSRSAITIMGIPLCIMLNQ</sequence>
<dbReference type="AlphaFoldDB" id="A0A9N8ZXC3"/>
<feature type="signal peptide" evidence="1">
    <location>
        <begin position="1"/>
        <end position="25"/>
    </location>
</feature>
<feature type="chain" id="PRO_5040174598" evidence="1">
    <location>
        <begin position="26"/>
        <end position="345"/>
    </location>
</feature>
<keyword evidence="1" id="KW-0732">Signal</keyword>
<evidence type="ECO:0000313" key="3">
    <source>
        <dbReference type="Proteomes" id="UP000789375"/>
    </source>
</evidence>
<gene>
    <name evidence="2" type="ORF">FMOSSE_LOCUS4484</name>
</gene>
<evidence type="ECO:0000256" key="1">
    <source>
        <dbReference type="SAM" id="SignalP"/>
    </source>
</evidence>
<accession>A0A9N8ZXC3</accession>